<dbReference type="SMART" id="SM00174">
    <property type="entry name" value="RHO"/>
    <property type="match status" value="1"/>
</dbReference>
<dbReference type="Gene3D" id="3.40.50.300">
    <property type="entry name" value="P-loop containing nucleotide triphosphate hydrolases"/>
    <property type="match status" value="1"/>
</dbReference>
<dbReference type="Pfam" id="PF00071">
    <property type="entry name" value="Ras"/>
    <property type="match status" value="1"/>
</dbReference>
<evidence type="ECO:0000313" key="2">
    <source>
        <dbReference type="Proteomes" id="UP000515146"/>
    </source>
</evidence>
<dbReference type="GO" id="GO:0003924">
    <property type="term" value="F:GTPase activity"/>
    <property type="evidence" value="ECO:0007669"/>
    <property type="project" value="InterPro"/>
</dbReference>
<dbReference type="SMART" id="SM00175">
    <property type="entry name" value="RAB"/>
    <property type="match status" value="1"/>
</dbReference>
<dbReference type="SUPFAM" id="SSF52540">
    <property type="entry name" value="P-loop containing nucleoside triphosphate hydrolases"/>
    <property type="match status" value="1"/>
</dbReference>
<feature type="non-terminal residue" evidence="3">
    <location>
        <position position="1"/>
    </location>
</feature>
<dbReference type="PROSITE" id="PS51421">
    <property type="entry name" value="RAS"/>
    <property type="match status" value="1"/>
</dbReference>
<dbReference type="SMART" id="SM00176">
    <property type="entry name" value="RAN"/>
    <property type="match status" value="1"/>
</dbReference>
<name>A0A6P6Y582_DERPT</name>
<dbReference type="InterPro" id="IPR050209">
    <property type="entry name" value="Rab_GTPases_membrane_traffic"/>
</dbReference>
<sequence>LLGDANVGKTHLMHRFTDQKLPQVPSPTIGIEFQPVSVTTKSGDVVNMVVWDTAGQERFRSVTKTHYRRSVGCFLVYDICDRQSYLNVQQWLDDLKSAAAPGVIVALLGNKVDLVKNGKQRCVTFEEAKQFAATHSLYFFEVSAVTGENATEAFNSLRRPTTPSFYNIL</sequence>
<accession>A0A6P6Y582</accession>
<dbReference type="OrthoDB" id="9989112at2759"/>
<dbReference type="AlphaFoldDB" id="A0A6P6Y582"/>
<dbReference type="InterPro" id="IPR005225">
    <property type="entry name" value="Small_GTP-bd"/>
</dbReference>
<dbReference type="NCBIfam" id="TIGR00231">
    <property type="entry name" value="small_GTP"/>
    <property type="match status" value="1"/>
</dbReference>
<dbReference type="Proteomes" id="UP000515146">
    <property type="component" value="Unplaced"/>
</dbReference>
<dbReference type="PRINTS" id="PR00449">
    <property type="entry name" value="RASTRNSFRMNG"/>
</dbReference>
<evidence type="ECO:0000313" key="3">
    <source>
        <dbReference type="RefSeq" id="XP_027200435.1"/>
    </source>
</evidence>
<dbReference type="KEGG" id="dpte:113794521"/>
<gene>
    <name evidence="3" type="primary">LOC113794521</name>
</gene>
<keyword evidence="2" id="KW-1185">Reference proteome</keyword>
<dbReference type="InParanoid" id="A0A6P6Y582"/>
<dbReference type="GO" id="GO:0005525">
    <property type="term" value="F:GTP binding"/>
    <property type="evidence" value="ECO:0007669"/>
    <property type="project" value="InterPro"/>
</dbReference>
<dbReference type="RefSeq" id="XP_027200435.1">
    <property type="nucleotide sequence ID" value="XM_027344634.1"/>
</dbReference>
<reference evidence="3" key="1">
    <citation type="submission" date="2025-08" db="UniProtKB">
        <authorList>
            <consortium name="RefSeq"/>
        </authorList>
    </citation>
    <scope>IDENTIFICATION</scope>
    <source>
        <strain evidence="3">Airmid</strain>
    </source>
</reference>
<comment type="similarity">
    <text evidence="1">Belongs to the small GTPase superfamily. Rab family.</text>
</comment>
<proteinExistence type="inferred from homology"/>
<protein>
    <submittedName>
        <fullName evidence="3">Ras-related protein Rab-4B-like</fullName>
    </submittedName>
</protein>
<dbReference type="PROSITE" id="PS51419">
    <property type="entry name" value="RAB"/>
    <property type="match status" value="1"/>
</dbReference>
<dbReference type="FunFam" id="3.40.50.300:FF:001329">
    <property type="entry name" value="Small GTP-binding protein, putative"/>
    <property type="match status" value="1"/>
</dbReference>
<evidence type="ECO:0000256" key="1">
    <source>
        <dbReference type="ARBA" id="ARBA00006270"/>
    </source>
</evidence>
<organism evidence="2 3">
    <name type="scientific">Dermatophagoides pteronyssinus</name>
    <name type="common">European house dust mite</name>
    <dbReference type="NCBI Taxonomy" id="6956"/>
    <lineage>
        <taxon>Eukaryota</taxon>
        <taxon>Metazoa</taxon>
        <taxon>Ecdysozoa</taxon>
        <taxon>Arthropoda</taxon>
        <taxon>Chelicerata</taxon>
        <taxon>Arachnida</taxon>
        <taxon>Acari</taxon>
        <taxon>Acariformes</taxon>
        <taxon>Sarcoptiformes</taxon>
        <taxon>Astigmata</taxon>
        <taxon>Psoroptidia</taxon>
        <taxon>Analgoidea</taxon>
        <taxon>Pyroglyphidae</taxon>
        <taxon>Dermatophagoidinae</taxon>
        <taxon>Dermatophagoides</taxon>
    </lineage>
</organism>
<dbReference type="InterPro" id="IPR001806">
    <property type="entry name" value="Small_GTPase"/>
</dbReference>
<dbReference type="CDD" id="cd00154">
    <property type="entry name" value="Rab"/>
    <property type="match status" value="1"/>
</dbReference>
<dbReference type="PANTHER" id="PTHR47979">
    <property type="entry name" value="DRAB11-RELATED"/>
    <property type="match status" value="1"/>
</dbReference>
<dbReference type="SMART" id="SM00173">
    <property type="entry name" value="RAS"/>
    <property type="match status" value="1"/>
</dbReference>
<dbReference type="InterPro" id="IPR027417">
    <property type="entry name" value="P-loop_NTPase"/>
</dbReference>